<dbReference type="Proteomes" id="UP001194746">
    <property type="component" value="Unassembled WGS sequence"/>
</dbReference>
<name>A0AAD4GRG3_ASPNN</name>
<dbReference type="GO" id="GO:0044550">
    <property type="term" value="P:secondary metabolite biosynthetic process"/>
    <property type="evidence" value="ECO:0007669"/>
    <property type="project" value="TreeGrafter"/>
</dbReference>
<keyword evidence="2" id="KW-0597">Phosphoprotein</keyword>
<feature type="domain" description="Ketosynthase family 3 (KS3)" evidence="6">
    <location>
        <begin position="10"/>
        <end position="439"/>
    </location>
</feature>
<dbReference type="InterPro" id="IPR016039">
    <property type="entry name" value="Thiolase-like"/>
</dbReference>
<evidence type="ECO:0000256" key="2">
    <source>
        <dbReference type="ARBA" id="ARBA00022553"/>
    </source>
</evidence>
<dbReference type="PROSITE" id="PS00606">
    <property type="entry name" value="KS3_1"/>
    <property type="match status" value="1"/>
</dbReference>
<dbReference type="SUPFAM" id="SSF53901">
    <property type="entry name" value="Thiolase-like"/>
    <property type="match status" value="1"/>
</dbReference>
<feature type="region of interest" description="Disordered" evidence="5">
    <location>
        <begin position="453"/>
        <end position="489"/>
    </location>
</feature>
<dbReference type="Pfam" id="PF16197">
    <property type="entry name" value="KAsynt_C_assoc"/>
    <property type="match status" value="1"/>
</dbReference>
<dbReference type="InterPro" id="IPR014030">
    <property type="entry name" value="Ketoacyl_synth_N"/>
</dbReference>
<dbReference type="GO" id="GO:0006633">
    <property type="term" value="P:fatty acid biosynthetic process"/>
    <property type="evidence" value="ECO:0007669"/>
    <property type="project" value="InterPro"/>
</dbReference>
<dbReference type="Pfam" id="PF00109">
    <property type="entry name" value="ketoacyl-synt"/>
    <property type="match status" value="1"/>
</dbReference>
<dbReference type="Gene3D" id="3.40.47.10">
    <property type="match status" value="1"/>
</dbReference>
<proteinExistence type="inferred from homology"/>
<dbReference type="PANTHER" id="PTHR43775:SF50">
    <property type="entry name" value="HIGHLY REDUCING POLYKETIDE SYNTHASE SRDA"/>
    <property type="match status" value="1"/>
</dbReference>
<dbReference type="InterPro" id="IPR014031">
    <property type="entry name" value="Ketoacyl_synth_C"/>
</dbReference>
<organism evidence="7 8">
    <name type="scientific">Aspergillus nanangensis</name>
    <dbReference type="NCBI Taxonomy" id="2582783"/>
    <lineage>
        <taxon>Eukaryota</taxon>
        <taxon>Fungi</taxon>
        <taxon>Dikarya</taxon>
        <taxon>Ascomycota</taxon>
        <taxon>Pezizomycotina</taxon>
        <taxon>Eurotiomycetes</taxon>
        <taxon>Eurotiomycetidae</taxon>
        <taxon>Eurotiales</taxon>
        <taxon>Aspergillaceae</taxon>
        <taxon>Aspergillus</taxon>
        <taxon>Aspergillus subgen. Circumdati</taxon>
    </lineage>
</organism>
<feature type="compositionally biased region" description="Polar residues" evidence="5">
    <location>
        <begin position="469"/>
        <end position="489"/>
    </location>
</feature>
<comment type="similarity">
    <text evidence="4">Belongs to the thiolase-like superfamily. Beta-ketoacyl-ACP synthases family.</text>
</comment>
<comment type="caution">
    <text evidence="7">The sequence shown here is derived from an EMBL/GenBank/DDBJ whole genome shotgun (WGS) entry which is preliminary data.</text>
</comment>
<sequence length="489" mass="52441">MSSPPLDGPNAPVAIVGMGCRWAGGVRDMPGLWDLLKNQREGWGEFKEPRFSNRGFHHPNRDRPGTTIAQGGFLLDEDARLFDHAFFGINGRETETLDPSQRKLLEVVYEAFENGGEPWESISGSRTGVYVGNSTVDHLLIQARDWENTKPYTATGTDTCILANRISYIFNLQGPSLTVNTACSSSMYALHMAISAIRSGDCDSAIVAASNWIADPSFHIVLDKLGVLSPTSRSHTFDIKRDGYARGEGYAALYLKKCSMAVLDGSPIRAMIRGTAVNADGRTAGLGRPSAAGQEAAIRKAYENAGSLPFSETAYLECHGTGTEVGDSIEVSALGDVFAPSRSSVFNDRLLIGAIKTNIGHTEGASTIASVMKVVLSLEAGEIPPSFGIETLNPNIDFDAAKVEVIKDGPVPWPEGKIRRAGVNSFGFGGANGHCIIDHVNVVLPDYVKPGVSQPVSTQPEYKRGRYTNDINGQATHRPNGLTDGSSHS</sequence>
<evidence type="ECO:0000256" key="4">
    <source>
        <dbReference type="RuleBase" id="RU003694"/>
    </source>
</evidence>
<evidence type="ECO:0000313" key="8">
    <source>
        <dbReference type="Proteomes" id="UP001194746"/>
    </source>
</evidence>
<reference evidence="7" key="2">
    <citation type="submission" date="2020-02" db="EMBL/GenBank/DDBJ databases">
        <authorList>
            <person name="Gilchrist C.L.M."/>
            <person name="Chooi Y.-H."/>
        </authorList>
    </citation>
    <scope>NUCLEOTIDE SEQUENCE</scope>
    <source>
        <strain evidence="7">MST-FP2251</strain>
    </source>
</reference>
<gene>
    <name evidence="7" type="ORF">FE257_010254</name>
</gene>
<dbReference type="GO" id="GO:0004315">
    <property type="term" value="F:3-oxoacyl-[acyl-carrier-protein] synthase activity"/>
    <property type="evidence" value="ECO:0007669"/>
    <property type="project" value="InterPro"/>
</dbReference>
<dbReference type="InterPro" id="IPR020841">
    <property type="entry name" value="PKS_Beta-ketoAc_synthase_dom"/>
</dbReference>
<dbReference type="SMART" id="SM00825">
    <property type="entry name" value="PKS_KS"/>
    <property type="match status" value="1"/>
</dbReference>
<dbReference type="GO" id="GO:0004312">
    <property type="term" value="F:fatty acid synthase activity"/>
    <property type="evidence" value="ECO:0007669"/>
    <property type="project" value="TreeGrafter"/>
</dbReference>
<keyword evidence="8" id="KW-1185">Reference proteome</keyword>
<keyword evidence="3 4" id="KW-0808">Transferase</keyword>
<dbReference type="InterPro" id="IPR050091">
    <property type="entry name" value="PKS_NRPS_Biosynth_Enz"/>
</dbReference>
<evidence type="ECO:0000259" key="6">
    <source>
        <dbReference type="PROSITE" id="PS52004"/>
    </source>
</evidence>
<protein>
    <recommendedName>
        <fullName evidence="6">Ketosynthase family 3 (KS3) domain-containing protein</fullName>
    </recommendedName>
</protein>
<dbReference type="PANTHER" id="PTHR43775">
    <property type="entry name" value="FATTY ACID SYNTHASE"/>
    <property type="match status" value="1"/>
</dbReference>
<dbReference type="CDD" id="cd00833">
    <property type="entry name" value="PKS"/>
    <property type="match status" value="1"/>
</dbReference>
<dbReference type="InterPro" id="IPR032821">
    <property type="entry name" value="PKS_assoc"/>
</dbReference>
<evidence type="ECO:0000313" key="7">
    <source>
        <dbReference type="EMBL" id="KAF9887399.1"/>
    </source>
</evidence>
<dbReference type="AlphaFoldDB" id="A0AAD4GRG3"/>
<reference evidence="7" key="1">
    <citation type="journal article" date="2019" name="Beilstein J. Org. Chem.">
        <title>Nanangenines: drimane sesquiterpenoids as the dominant metabolite cohort of a novel Australian fungus, Aspergillus nanangensis.</title>
        <authorList>
            <person name="Lacey H.J."/>
            <person name="Gilchrist C.L.M."/>
            <person name="Crombie A."/>
            <person name="Kalaitzis J.A."/>
            <person name="Vuong D."/>
            <person name="Rutledge P.J."/>
            <person name="Turner P."/>
            <person name="Pitt J.I."/>
            <person name="Lacey E."/>
            <person name="Chooi Y.H."/>
            <person name="Piggott A.M."/>
        </authorList>
    </citation>
    <scope>NUCLEOTIDE SEQUENCE</scope>
    <source>
        <strain evidence="7">MST-FP2251</strain>
    </source>
</reference>
<dbReference type="EMBL" id="VCAU01000062">
    <property type="protein sequence ID" value="KAF9887399.1"/>
    <property type="molecule type" value="Genomic_DNA"/>
</dbReference>
<dbReference type="Pfam" id="PF02801">
    <property type="entry name" value="Ketoacyl-synt_C"/>
    <property type="match status" value="1"/>
</dbReference>
<keyword evidence="1" id="KW-0596">Phosphopantetheine</keyword>
<dbReference type="PROSITE" id="PS52004">
    <property type="entry name" value="KS3_2"/>
    <property type="match status" value="1"/>
</dbReference>
<dbReference type="InterPro" id="IPR018201">
    <property type="entry name" value="Ketoacyl_synth_AS"/>
</dbReference>
<evidence type="ECO:0000256" key="1">
    <source>
        <dbReference type="ARBA" id="ARBA00022450"/>
    </source>
</evidence>
<accession>A0AAD4GRG3</accession>
<evidence type="ECO:0000256" key="5">
    <source>
        <dbReference type="SAM" id="MobiDB-lite"/>
    </source>
</evidence>
<evidence type="ECO:0000256" key="3">
    <source>
        <dbReference type="ARBA" id="ARBA00022679"/>
    </source>
</evidence>